<dbReference type="AlphaFoldDB" id="A0A5N7C188"/>
<evidence type="ECO:0000313" key="1">
    <source>
        <dbReference type="EMBL" id="KAE8387852.1"/>
    </source>
</evidence>
<accession>A0A5N7C188</accession>
<reference evidence="1" key="1">
    <citation type="submission" date="2019-04" db="EMBL/GenBank/DDBJ databases">
        <title>Friends and foes A comparative genomics studyof 23 Aspergillus species from section Flavi.</title>
        <authorList>
            <consortium name="DOE Joint Genome Institute"/>
            <person name="Kjaerbolling I."/>
            <person name="Vesth T."/>
            <person name="Frisvad J.C."/>
            <person name="Nybo J.L."/>
            <person name="Theobald S."/>
            <person name="Kildgaard S."/>
            <person name="Isbrandt T."/>
            <person name="Kuo A."/>
            <person name="Sato A."/>
            <person name="Lyhne E.K."/>
            <person name="Kogle M.E."/>
            <person name="Wiebenga A."/>
            <person name="Kun R.S."/>
            <person name="Lubbers R.J."/>
            <person name="Makela M.R."/>
            <person name="Barry K."/>
            <person name="Chovatia M."/>
            <person name="Clum A."/>
            <person name="Daum C."/>
            <person name="Haridas S."/>
            <person name="He G."/>
            <person name="LaButti K."/>
            <person name="Lipzen A."/>
            <person name="Mondo S."/>
            <person name="Riley R."/>
            <person name="Salamov A."/>
            <person name="Simmons B.A."/>
            <person name="Magnuson J.K."/>
            <person name="Henrissat B."/>
            <person name="Mortensen U.H."/>
            <person name="Larsen T.O."/>
            <person name="Devries R.P."/>
            <person name="Grigoriev I.V."/>
            <person name="Machida M."/>
            <person name="Baker S.E."/>
            <person name="Andersen M.R."/>
        </authorList>
    </citation>
    <scope>NUCLEOTIDE SEQUENCE [LARGE SCALE GENOMIC DNA]</scope>
    <source>
        <strain evidence="1">IBT 14317</strain>
    </source>
</reference>
<gene>
    <name evidence="1" type="ORF">BDV23DRAFT_160365</name>
</gene>
<sequence length="66" mass="7702">MPSVQKGRARAELTPAVPMAYTGQRRPLNRSREALGHCRLRSKVLTVRDHQFRRLEQHPMEIQNKP</sequence>
<protein>
    <submittedName>
        <fullName evidence="1">Uncharacterized protein</fullName>
    </submittedName>
</protein>
<dbReference type="Proteomes" id="UP000326877">
    <property type="component" value="Unassembled WGS sequence"/>
</dbReference>
<organism evidence="1">
    <name type="scientific">Petromyces alliaceus</name>
    <name type="common">Aspergillus alliaceus</name>
    <dbReference type="NCBI Taxonomy" id="209559"/>
    <lineage>
        <taxon>Eukaryota</taxon>
        <taxon>Fungi</taxon>
        <taxon>Dikarya</taxon>
        <taxon>Ascomycota</taxon>
        <taxon>Pezizomycotina</taxon>
        <taxon>Eurotiomycetes</taxon>
        <taxon>Eurotiomycetidae</taxon>
        <taxon>Eurotiales</taxon>
        <taxon>Aspergillaceae</taxon>
        <taxon>Aspergillus</taxon>
        <taxon>Aspergillus subgen. Circumdati</taxon>
    </lineage>
</organism>
<dbReference type="EMBL" id="ML735287">
    <property type="protein sequence ID" value="KAE8387852.1"/>
    <property type="molecule type" value="Genomic_DNA"/>
</dbReference>
<name>A0A5N7C188_PETAA</name>
<proteinExistence type="predicted"/>